<feature type="compositionally biased region" description="Basic residues" evidence="1">
    <location>
        <begin position="43"/>
        <end position="53"/>
    </location>
</feature>
<dbReference type="EMBL" id="CADCTU010000340">
    <property type="protein sequence ID" value="CAA9311282.1"/>
    <property type="molecule type" value="Genomic_DNA"/>
</dbReference>
<accession>A0A6J4KP65</accession>
<feature type="non-terminal residue" evidence="2">
    <location>
        <position position="1"/>
    </location>
</feature>
<organism evidence="2">
    <name type="scientific">uncultured Gemmatimonadaceae bacterium</name>
    <dbReference type="NCBI Taxonomy" id="246130"/>
    <lineage>
        <taxon>Bacteria</taxon>
        <taxon>Pseudomonadati</taxon>
        <taxon>Gemmatimonadota</taxon>
        <taxon>Gemmatimonadia</taxon>
        <taxon>Gemmatimonadales</taxon>
        <taxon>Gemmatimonadaceae</taxon>
        <taxon>environmental samples</taxon>
    </lineage>
</organism>
<feature type="region of interest" description="Disordered" evidence="1">
    <location>
        <begin position="1"/>
        <end position="53"/>
    </location>
</feature>
<evidence type="ECO:0000313" key="2">
    <source>
        <dbReference type="EMBL" id="CAA9311282.1"/>
    </source>
</evidence>
<reference evidence="2" key="1">
    <citation type="submission" date="2020-02" db="EMBL/GenBank/DDBJ databases">
        <authorList>
            <person name="Meier V. D."/>
        </authorList>
    </citation>
    <scope>NUCLEOTIDE SEQUENCE</scope>
    <source>
        <strain evidence="2">AVDCRST_MAG11</strain>
    </source>
</reference>
<protein>
    <submittedName>
        <fullName evidence="2">Uncharacterized protein</fullName>
    </submittedName>
</protein>
<dbReference type="AlphaFoldDB" id="A0A6J4KP65"/>
<name>A0A6J4KP65_9BACT</name>
<sequence>VPDRATPRSDDHRAARDDARRLHEPRGAGGAGDADGTGGASQRRGRLHGQRRL</sequence>
<feature type="compositionally biased region" description="Basic and acidic residues" evidence="1">
    <location>
        <begin position="1"/>
        <end position="26"/>
    </location>
</feature>
<evidence type="ECO:0000256" key="1">
    <source>
        <dbReference type="SAM" id="MobiDB-lite"/>
    </source>
</evidence>
<feature type="non-terminal residue" evidence="2">
    <location>
        <position position="53"/>
    </location>
</feature>
<gene>
    <name evidence="2" type="ORF">AVDCRST_MAG11-1513</name>
</gene>
<feature type="compositionally biased region" description="Gly residues" evidence="1">
    <location>
        <begin position="27"/>
        <end position="39"/>
    </location>
</feature>
<proteinExistence type="predicted"/>